<name>A0A193SBN6_9ZZZZ</name>
<protein>
    <submittedName>
        <fullName evidence="1">HK97 family phage portal protein</fullName>
    </submittedName>
</protein>
<keyword evidence="1" id="KW-0614">Plasmid</keyword>
<proteinExistence type="predicted"/>
<dbReference type="InterPro" id="IPR006427">
    <property type="entry name" value="Portal_HK97"/>
</dbReference>
<geneLocation type="plasmid" evidence="1">
    <name>pMC2</name>
</geneLocation>
<dbReference type="AlphaFoldDB" id="A0A193SBN6"/>
<dbReference type="Pfam" id="PF04860">
    <property type="entry name" value="Phage_portal"/>
    <property type="match status" value="1"/>
</dbReference>
<dbReference type="NCBIfam" id="TIGR01537">
    <property type="entry name" value="portal_HK97"/>
    <property type="match status" value="1"/>
</dbReference>
<organism evidence="1">
    <name type="scientific">biofilter metagenome</name>
    <dbReference type="NCBI Taxonomy" id="1070537"/>
    <lineage>
        <taxon>unclassified sequences</taxon>
        <taxon>metagenomes</taxon>
        <taxon>ecological metagenomes</taxon>
    </lineage>
</organism>
<evidence type="ECO:0000313" key="1">
    <source>
        <dbReference type="EMBL" id="CVK35515.1"/>
    </source>
</evidence>
<reference evidence="1" key="1">
    <citation type="journal article" date="2016" name="Sci. Rep.">
        <title>Genomics of high molecular weight plasmids isolated from an on-farm biopurification system.</title>
        <authorList>
            <person name="Martini M.C."/>
            <person name="Wibberg D."/>
            <person name="Lozano M."/>
            <person name="Torres Tejerizo G."/>
            <person name="Albicoro F.J."/>
            <person name="Jaenicke S."/>
            <person name="van Elsas J.D."/>
            <person name="Petroni A."/>
            <person name="Garcillan-Barcia M.P."/>
            <person name="de la Cruz F."/>
            <person name="Schluter A."/>
            <person name="Puhler A."/>
            <person name="Pistorio M."/>
            <person name="Lagares A."/>
            <person name="Del Papa M.F."/>
        </authorList>
    </citation>
    <scope>NUCLEOTIDE SEQUENCE</scope>
    <source>
        <plasmid evidence="1">pMC2</plasmid>
    </source>
</reference>
<sequence length="418" mass="47168">MNFIRRSLLRLALKGTDLSLTEPRGWSVLGGVGPTWAKVNVNDLTQLQISSAFSAVRLISEVIGSLPLHLYRTTETGRQRAKDDYRYEFVHEQPNEYMTAAEWIEAMCVSLATQGQAYSYVSQFESTGRIVSIQPVLKTRVTPEIRSDGGLIYHLSLRNGRTLDLAREQILPVRGFGAVGELEGFAPHRLHGNSMALTVALDKYASDFFGSGGRPNGILSTKAEFGEKSRDQIRAGFAKYLQDSREKGELPVLDGETEYIPVSTPNNEAQFLESRKHQIGEMARIYRVPLRFLMEDDQSSYANDQQANKHLIDYTLSPYTNRIEKALNSCLLTREERRSGMFFKFDYRGLLRGDSAQRAEYYNKMRQAGAISQNEIRDLEDMDRRGPDCDELMVPLNMAPNSLLQDILVGDKSTSRGK</sequence>
<dbReference type="EMBL" id="LT158602">
    <property type="protein sequence ID" value="CVK35515.1"/>
    <property type="molecule type" value="Genomic_DNA"/>
</dbReference>
<gene>
    <name evidence="1" type="ORF">MCM2015_pMC2_23</name>
</gene>
<dbReference type="InterPro" id="IPR006944">
    <property type="entry name" value="Phage/GTA_portal"/>
</dbReference>
<accession>A0A193SBN6</accession>